<dbReference type="InterPro" id="IPR013783">
    <property type="entry name" value="Ig-like_fold"/>
</dbReference>
<organism evidence="2">
    <name type="scientific">uncultured Sulfurovum sp</name>
    <dbReference type="NCBI Taxonomy" id="269237"/>
    <lineage>
        <taxon>Bacteria</taxon>
        <taxon>Pseudomonadati</taxon>
        <taxon>Campylobacterota</taxon>
        <taxon>Epsilonproteobacteria</taxon>
        <taxon>Campylobacterales</taxon>
        <taxon>Sulfurovaceae</taxon>
        <taxon>Sulfurovum</taxon>
        <taxon>environmental samples</taxon>
    </lineage>
</organism>
<dbReference type="Gene3D" id="2.60.40.10">
    <property type="entry name" value="Immunoglobulins"/>
    <property type="match status" value="1"/>
</dbReference>
<name>A0A6S6SXW1_9BACT</name>
<gene>
    <name evidence="2" type="ORF">HELGO_WM3818</name>
</gene>
<dbReference type="InterPro" id="IPR014880">
    <property type="entry name" value="SoxZ_dom"/>
</dbReference>
<accession>A0A6S6SXW1</accession>
<evidence type="ECO:0000313" key="2">
    <source>
        <dbReference type="EMBL" id="CAA6808038.1"/>
    </source>
</evidence>
<feature type="domain" description="Sulphur oxidation protein SoxZ" evidence="1">
    <location>
        <begin position="4"/>
        <end position="95"/>
    </location>
</feature>
<reference evidence="2" key="1">
    <citation type="submission" date="2020-01" db="EMBL/GenBank/DDBJ databases">
        <authorList>
            <person name="Meier V. D."/>
            <person name="Meier V D."/>
        </authorList>
    </citation>
    <scope>NUCLEOTIDE SEQUENCE</scope>
    <source>
        <strain evidence="2">HLG_WM_MAG_04</strain>
    </source>
</reference>
<protein>
    <submittedName>
        <fullName evidence="2">Sulfur oxidation protein SoxZ</fullName>
    </submittedName>
</protein>
<dbReference type="EMBL" id="CACVAX010000018">
    <property type="protein sequence ID" value="CAA6808038.1"/>
    <property type="molecule type" value="Genomic_DNA"/>
</dbReference>
<sequence length="99" mass="10900">MKIKAKIKDDVLKCTVQVTHAMTTDVSAKEEGGEANYITNMIAKVGDRVVIEISTSQFVSKDPDFKFQVKANEIKKGDEMTVTWTDKSGKSETGTGKIK</sequence>
<dbReference type="Pfam" id="PF08770">
    <property type="entry name" value="SoxZ"/>
    <property type="match status" value="1"/>
</dbReference>
<dbReference type="SUPFAM" id="SSF81296">
    <property type="entry name" value="E set domains"/>
    <property type="match status" value="1"/>
</dbReference>
<proteinExistence type="predicted"/>
<dbReference type="InterPro" id="IPR014756">
    <property type="entry name" value="Ig_E-set"/>
</dbReference>
<evidence type="ECO:0000259" key="1">
    <source>
        <dbReference type="Pfam" id="PF08770"/>
    </source>
</evidence>
<dbReference type="AlphaFoldDB" id="A0A6S6SXW1"/>